<evidence type="ECO:0000313" key="1">
    <source>
        <dbReference type="EMBL" id="MCW6534384.1"/>
    </source>
</evidence>
<reference evidence="1" key="1">
    <citation type="submission" date="2022-06" db="EMBL/GenBank/DDBJ databases">
        <title>Sphingomonas sp. nov. isolated from rhizosphere soil of tomato.</title>
        <authorList>
            <person name="Dong H."/>
            <person name="Gao R."/>
        </authorList>
    </citation>
    <scope>NUCLEOTIDE SEQUENCE</scope>
    <source>
        <strain evidence="1">MMSM24</strain>
    </source>
</reference>
<sequence>MPIPDQLRQRGDQRVTASQLVRNFGLWQERAARGPVYVLHRGRPRLVLTSIDLMDALCAPHVAPRADDSALATLLDADGSIALILDREGDILLASAAARARFGETLRRGAHPGALDRTGGELLDAAAARVIASGIAETIEIMPDAFPSRRLRCRLSPFPDGCLLRATDMTAEQALAAEQARARAVHAAGESAGAIAVRLSLRGYVVAPGAALAALTGVSREALATARFASLLAVASRVAVGEAIEAVAGDGIARRVDAECLVDGATAISVTLGLAAAAIDGRIEELVATIVRRIA</sequence>
<organism evidence="1 2">
    <name type="scientific">Sphingomonas lycopersici</name>
    <dbReference type="NCBI Taxonomy" id="2951807"/>
    <lineage>
        <taxon>Bacteria</taxon>
        <taxon>Pseudomonadati</taxon>
        <taxon>Pseudomonadota</taxon>
        <taxon>Alphaproteobacteria</taxon>
        <taxon>Sphingomonadales</taxon>
        <taxon>Sphingomonadaceae</taxon>
        <taxon>Sphingomonas</taxon>
    </lineage>
</organism>
<comment type="caution">
    <text evidence="1">The sequence shown here is derived from an EMBL/GenBank/DDBJ whole genome shotgun (WGS) entry which is preliminary data.</text>
</comment>
<name>A0AA41ZCH7_9SPHN</name>
<keyword evidence="2" id="KW-1185">Reference proteome</keyword>
<evidence type="ECO:0008006" key="3">
    <source>
        <dbReference type="Google" id="ProtNLM"/>
    </source>
</evidence>
<dbReference type="AlphaFoldDB" id="A0AA41ZCH7"/>
<dbReference type="EMBL" id="JANFAV010000003">
    <property type="protein sequence ID" value="MCW6534384.1"/>
    <property type="molecule type" value="Genomic_DNA"/>
</dbReference>
<dbReference type="RefSeq" id="WP_265268305.1">
    <property type="nucleotide sequence ID" value="NZ_JANFAV010000003.1"/>
</dbReference>
<proteinExistence type="predicted"/>
<accession>A0AA41ZCH7</accession>
<protein>
    <recommendedName>
        <fullName evidence="3">PAS domain-containing protein</fullName>
    </recommendedName>
</protein>
<gene>
    <name evidence="1" type="ORF">NEE01_06245</name>
</gene>
<evidence type="ECO:0000313" key="2">
    <source>
        <dbReference type="Proteomes" id="UP001165565"/>
    </source>
</evidence>
<dbReference type="Proteomes" id="UP001165565">
    <property type="component" value="Unassembled WGS sequence"/>
</dbReference>